<dbReference type="GO" id="GO:0051301">
    <property type="term" value="P:cell division"/>
    <property type="evidence" value="ECO:0007669"/>
    <property type="project" value="UniProtKB-KW"/>
</dbReference>
<dbReference type="InterPro" id="IPR036915">
    <property type="entry name" value="Cyclin-like_sf"/>
</dbReference>
<dbReference type="STRING" id="29730.A0A0D2TJN4"/>
<dbReference type="Gene3D" id="1.10.472.10">
    <property type="entry name" value="Cyclin-like"/>
    <property type="match status" value="2"/>
</dbReference>
<dbReference type="Gramene" id="KJB43925">
    <property type="protein sequence ID" value="KJB43925"/>
    <property type="gene ID" value="B456_007G224100"/>
</dbReference>
<keyword evidence="3" id="KW-0195">Cyclin</keyword>
<evidence type="ECO:0000256" key="2">
    <source>
        <dbReference type="ARBA" id="ARBA00023306"/>
    </source>
</evidence>
<dbReference type="AlphaFoldDB" id="A0A0D2TJN4"/>
<dbReference type="SUPFAM" id="SSF47954">
    <property type="entry name" value="Cyclin-like"/>
    <property type="match status" value="1"/>
</dbReference>
<organism evidence="5 6">
    <name type="scientific">Gossypium raimondii</name>
    <name type="common">Peruvian cotton</name>
    <name type="synonym">Gossypium klotzschianum subsp. raimondii</name>
    <dbReference type="NCBI Taxonomy" id="29730"/>
    <lineage>
        <taxon>Eukaryota</taxon>
        <taxon>Viridiplantae</taxon>
        <taxon>Streptophyta</taxon>
        <taxon>Embryophyta</taxon>
        <taxon>Tracheophyta</taxon>
        <taxon>Spermatophyta</taxon>
        <taxon>Magnoliopsida</taxon>
        <taxon>eudicotyledons</taxon>
        <taxon>Gunneridae</taxon>
        <taxon>Pentapetalae</taxon>
        <taxon>rosids</taxon>
        <taxon>malvids</taxon>
        <taxon>Malvales</taxon>
        <taxon>Malvaceae</taxon>
        <taxon>Malvoideae</taxon>
        <taxon>Gossypium</taxon>
    </lineage>
</organism>
<evidence type="ECO:0000313" key="5">
    <source>
        <dbReference type="EMBL" id="KJB43925.1"/>
    </source>
</evidence>
<name>A0A0D2TJN4_GOSRA</name>
<dbReference type="InterPro" id="IPR013763">
    <property type="entry name" value="Cyclin-like_dom"/>
</dbReference>
<dbReference type="InterPro" id="IPR039361">
    <property type="entry name" value="Cyclin"/>
</dbReference>
<comment type="similarity">
    <text evidence="3">Belongs to the cyclin family.</text>
</comment>
<feature type="domain" description="Cyclin-like" evidence="4">
    <location>
        <begin position="43"/>
        <end position="120"/>
    </location>
</feature>
<dbReference type="PANTHER" id="PTHR10177">
    <property type="entry name" value="CYCLINS"/>
    <property type="match status" value="1"/>
</dbReference>
<keyword evidence="1" id="KW-0132">Cell division</keyword>
<keyword evidence="2" id="KW-0131">Cell cycle</keyword>
<accession>A0A0D2TJN4</accession>
<evidence type="ECO:0000313" key="6">
    <source>
        <dbReference type="Proteomes" id="UP000032304"/>
    </source>
</evidence>
<protein>
    <recommendedName>
        <fullName evidence="4">Cyclin-like domain-containing protein</fullName>
    </recommendedName>
</protein>
<reference evidence="5 6" key="1">
    <citation type="journal article" date="2012" name="Nature">
        <title>Repeated polyploidization of Gossypium genomes and the evolution of spinnable cotton fibres.</title>
        <authorList>
            <person name="Paterson A.H."/>
            <person name="Wendel J.F."/>
            <person name="Gundlach H."/>
            <person name="Guo H."/>
            <person name="Jenkins J."/>
            <person name="Jin D."/>
            <person name="Llewellyn D."/>
            <person name="Showmaker K.C."/>
            <person name="Shu S."/>
            <person name="Udall J."/>
            <person name="Yoo M.J."/>
            <person name="Byers R."/>
            <person name="Chen W."/>
            <person name="Doron-Faigenboim A."/>
            <person name="Duke M.V."/>
            <person name="Gong L."/>
            <person name="Grimwood J."/>
            <person name="Grover C."/>
            <person name="Grupp K."/>
            <person name="Hu G."/>
            <person name="Lee T.H."/>
            <person name="Li J."/>
            <person name="Lin L."/>
            <person name="Liu T."/>
            <person name="Marler B.S."/>
            <person name="Page J.T."/>
            <person name="Roberts A.W."/>
            <person name="Romanel E."/>
            <person name="Sanders W.S."/>
            <person name="Szadkowski E."/>
            <person name="Tan X."/>
            <person name="Tang H."/>
            <person name="Xu C."/>
            <person name="Wang J."/>
            <person name="Wang Z."/>
            <person name="Zhang D."/>
            <person name="Zhang L."/>
            <person name="Ashrafi H."/>
            <person name="Bedon F."/>
            <person name="Bowers J.E."/>
            <person name="Brubaker C.L."/>
            <person name="Chee P.W."/>
            <person name="Das S."/>
            <person name="Gingle A.R."/>
            <person name="Haigler C.H."/>
            <person name="Harker D."/>
            <person name="Hoffmann L.V."/>
            <person name="Hovav R."/>
            <person name="Jones D.C."/>
            <person name="Lemke C."/>
            <person name="Mansoor S."/>
            <person name="ur Rahman M."/>
            <person name="Rainville L.N."/>
            <person name="Rambani A."/>
            <person name="Reddy U.K."/>
            <person name="Rong J.K."/>
            <person name="Saranga Y."/>
            <person name="Scheffler B.E."/>
            <person name="Scheffler J.A."/>
            <person name="Stelly D.M."/>
            <person name="Triplett B.A."/>
            <person name="Van Deynze A."/>
            <person name="Vaslin M.F."/>
            <person name="Waghmare V.N."/>
            <person name="Walford S.A."/>
            <person name="Wright R.J."/>
            <person name="Zaki E.A."/>
            <person name="Zhang T."/>
            <person name="Dennis E.S."/>
            <person name="Mayer K.F."/>
            <person name="Peterson D.G."/>
            <person name="Rokhsar D.S."/>
            <person name="Wang X."/>
            <person name="Schmutz J."/>
        </authorList>
    </citation>
    <scope>NUCLEOTIDE SEQUENCE [LARGE SCALE GENOMIC DNA]</scope>
</reference>
<evidence type="ECO:0000259" key="4">
    <source>
        <dbReference type="SMART" id="SM00385"/>
    </source>
</evidence>
<proteinExistence type="inferred from homology"/>
<evidence type="ECO:0000256" key="1">
    <source>
        <dbReference type="ARBA" id="ARBA00022618"/>
    </source>
</evidence>
<dbReference type="eggNOG" id="KOG0656">
    <property type="taxonomic scope" value="Eukaryota"/>
</dbReference>
<keyword evidence="6" id="KW-1185">Reference proteome</keyword>
<sequence>MAIQQHEQEEIYPSFLLDGLYCEEDDENGDLFWEDEARREAAEWMLEVNAHYGFTTLTTMLFVNYLDRFLSSFCFQRDKPLVIHHVAITCLSLAAKVEETHGQNMFEAKTIQRMELLVLLTLKWKMHPITPLSFLDHIIRRLGLQTHLHRNSRSVQYLPSVLATETMMHVIDQVEVFNPVGYQNHLLSVLKINKVCTSLK</sequence>
<dbReference type="SMART" id="SM00385">
    <property type="entry name" value="CYCLIN"/>
    <property type="match status" value="1"/>
</dbReference>
<dbReference type="Proteomes" id="UP000032304">
    <property type="component" value="Chromosome 7"/>
</dbReference>
<dbReference type="EMBL" id="CM001746">
    <property type="protein sequence ID" value="KJB43925.1"/>
    <property type="molecule type" value="Genomic_DNA"/>
</dbReference>
<dbReference type="InterPro" id="IPR006671">
    <property type="entry name" value="Cyclin_N"/>
</dbReference>
<gene>
    <name evidence="5" type="ORF">B456_007G224100</name>
</gene>
<dbReference type="Pfam" id="PF00134">
    <property type="entry name" value="Cyclin_N"/>
    <property type="match status" value="1"/>
</dbReference>
<evidence type="ECO:0000256" key="3">
    <source>
        <dbReference type="RuleBase" id="RU000383"/>
    </source>
</evidence>